<organism evidence="1 2">
    <name type="scientific">Salinimicrobium catena</name>
    <dbReference type="NCBI Taxonomy" id="390640"/>
    <lineage>
        <taxon>Bacteria</taxon>
        <taxon>Pseudomonadati</taxon>
        <taxon>Bacteroidota</taxon>
        <taxon>Flavobacteriia</taxon>
        <taxon>Flavobacteriales</taxon>
        <taxon>Flavobacteriaceae</taxon>
        <taxon>Salinimicrobium</taxon>
    </lineage>
</organism>
<dbReference type="Gene3D" id="3.40.50.2000">
    <property type="entry name" value="Glycogen Phosphorylase B"/>
    <property type="match status" value="1"/>
</dbReference>
<dbReference type="Pfam" id="PF13692">
    <property type="entry name" value="Glyco_trans_1_4"/>
    <property type="match status" value="1"/>
</dbReference>
<keyword evidence="1" id="KW-0808">Transferase</keyword>
<evidence type="ECO:0000313" key="1">
    <source>
        <dbReference type="EMBL" id="SEE80474.1"/>
    </source>
</evidence>
<dbReference type="OrthoDB" id="9807209at2"/>
<keyword evidence="2" id="KW-1185">Reference proteome</keyword>
<accession>A0A1H5LU16</accession>
<sequence length="419" mass="48164">MKKLLVIGYVWPEPDSSAAGRRMLQLLDLFLEQDYEITFATTAAETEVMTDLSALGIATEKIRLNHPSFDDFLAEMDPEIILFDRFMMEEQFGWRVAEVCPDAIRILDTEDLHFLRNARQEAAKRNLELNSKMLQSDLAKREIASIYRCDLSLIISEAEMDLLQMEFGISEKLLFYLPFLETELSEEEKKKLPDFEARRNFISIGNFRHQPNWDAVLNLKQNIWPLIRKELPQAEIHIYGAYPAQKVTQLHNEREGFIVKGWAASASEVIQSARVLLAPLRFGAGLKGKFIDAMKNGTPAVSTSVGIEGMTGDLSWMGKIANEPEAFAQASVKLYTNRELWEKGQRNGFELLEKRFSKKSFSEAFLHRLIELKAKLVEHRQNNFTGAMLTHHQTASTKFMSRYIELKNKLEELNKKRPI</sequence>
<gene>
    <name evidence="1" type="ORF">SAMN04488034_102419</name>
</gene>
<proteinExistence type="predicted"/>
<protein>
    <submittedName>
        <fullName evidence="1">Glycosyl transferases group 1</fullName>
    </submittedName>
</protein>
<name>A0A1H5LU16_9FLAO</name>
<dbReference type="CDD" id="cd03801">
    <property type="entry name" value="GT4_PimA-like"/>
    <property type="match status" value="1"/>
</dbReference>
<dbReference type="AlphaFoldDB" id="A0A1H5LU16"/>
<dbReference type="Proteomes" id="UP000199448">
    <property type="component" value="Unassembled WGS sequence"/>
</dbReference>
<dbReference type="EMBL" id="FNUG01000002">
    <property type="protein sequence ID" value="SEE80474.1"/>
    <property type="molecule type" value="Genomic_DNA"/>
</dbReference>
<evidence type="ECO:0000313" key="2">
    <source>
        <dbReference type="Proteomes" id="UP000199448"/>
    </source>
</evidence>
<dbReference type="GO" id="GO:0016740">
    <property type="term" value="F:transferase activity"/>
    <property type="evidence" value="ECO:0007669"/>
    <property type="project" value="UniProtKB-KW"/>
</dbReference>
<reference evidence="1 2" key="1">
    <citation type="submission" date="2016-10" db="EMBL/GenBank/DDBJ databases">
        <authorList>
            <person name="de Groot N.N."/>
        </authorList>
    </citation>
    <scope>NUCLEOTIDE SEQUENCE [LARGE SCALE GENOMIC DNA]</scope>
    <source>
        <strain evidence="1 2">DSM 23553</strain>
    </source>
</reference>
<dbReference type="RefSeq" id="WP_093112735.1">
    <property type="nucleotide sequence ID" value="NZ_FNGG01000002.1"/>
</dbReference>
<dbReference type="SUPFAM" id="SSF53756">
    <property type="entry name" value="UDP-Glycosyltransferase/glycogen phosphorylase"/>
    <property type="match status" value="1"/>
</dbReference>
<dbReference type="STRING" id="390640.SAMN04488034_102419"/>